<dbReference type="InterPro" id="IPR015102">
    <property type="entry name" value="Tscrpt_reg_HTH_FeoC"/>
</dbReference>
<accession>A0A426TPC7</accession>
<evidence type="ECO:0000259" key="1">
    <source>
        <dbReference type="Pfam" id="PF09012"/>
    </source>
</evidence>
<organism evidence="2 3">
    <name type="scientific">Candidatus Viridilinea halotolerans</name>
    <dbReference type="NCBI Taxonomy" id="2491704"/>
    <lineage>
        <taxon>Bacteria</taxon>
        <taxon>Bacillati</taxon>
        <taxon>Chloroflexota</taxon>
        <taxon>Chloroflexia</taxon>
        <taxon>Chloroflexales</taxon>
        <taxon>Chloroflexineae</taxon>
        <taxon>Oscillochloridaceae</taxon>
        <taxon>Candidatus Viridilinea</taxon>
    </lineage>
</organism>
<sequence length="86" mass="9009">MLHQVLQAFETANGPVALDDLSRELGIERSALEGMIAFWVRKGRLQEHGGACGQSGPGCSCGSHPDGCSFAQAGPRVITLGEKDGK</sequence>
<dbReference type="Pfam" id="PF09012">
    <property type="entry name" value="FeoC"/>
    <property type="match status" value="1"/>
</dbReference>
<dbReference type="EMBL" id="RSAS01000971">
    <property type="protein sequence ID" value="RRR65021.1"/>
    <property type="molecule type" value="Genomic_DNA"/>
</dbReference>
<dbReference type="InterPro" id="IPR036388">
    <property type="entry name" value="WH-like_DNA-bd_sf"/>
</dbReference>
<dbReference type="SUPFAM" id="SSF46785">
    <property type="entry name" value="Winged helix' DNA-binding domain"/>
    <property type="match status" value="1"/>
</dbReference>
<reference evidence="2 3" key="1">
    <citation type="submission" date="2018-12" db="EMBL/GenBank/DDBJ databases">
        <title>Genome Sequence of Candidatus Viridilinea halotolerans isolated from saline sulfide-rich spring.</title>
        <authorList>
            <person name="Grouzdev D.S."/>
            <person name="Burganskaya E.I."/>
            <person name="Krutkina M.S."/>
            <person name="Sukhacheva M.V."/>
            <person name="Gorlenko V.M."/>
        </authorList>
    </citation>
    <scope>NUCLEOTIDE SEQUENCE [LARGE SCALE GENOMIC DNA]</scope>
    <source>
        <strain evidence="2">Chok-6</strain>
    </source>
</reference>
<gene>
    <name evidence="2" type="ORF">EI684_23615</name>
</gene>
<name>A0A426TPC7_9CHLR</name>
<comment type="caution">
    <text evidence="2">The sequence shown here is derived from an EMBL/GenBank/DDBJ whole genome shotgun (WGS) entry which is preliminary data.</text>
</comment>
<feature type="domain" description="Transcriptional regulator HTH-type FeoC" evidence="1">
    <location>
        <begin position="6"/>
        <end position="65"/>
    </location>
</feature>
<dbReference type="Gene3D" id="1.10.10.10">
    <property type="entry name" value="Winged helix-like DNA-binding domain superfamily/Winged helix DNA-binding domain"/>
    <property type="match status" value="1"/>
</dbReference>
<evidence type="ECO:0000313" key="2">
    <source>
        <dbReference type="EMBL" id="RRR65021.1"/>
    </source>
</evidence>
<evidence type="ECO:0000313" key="3">
    <source>
        <dbReference type="Proteomes" id="UP000280307"/>
    </source>
</evidence>
<dbReference type="InterPro" id="IPR036390">
    <property type="entry name" value="WH_DNA-bd_sf"/>
</dbReference>
<dbReference type="AlphaFoldDB" id="A0A426TPC7"/>
<proteinExistence type="predicted"/>
<protein>
    <recommendedName>
        <fullName evidence="1">Transcriptional regulator HTH-type FeoC domain-containing protein</fullName>
    </recommendedName>
</protein>
<dbReference type="Proteomes" id="UP000280307">
    <property type="component" value="Unassembled WGS sequence"/>
</dbReference>